<accession>A0A644YK61</accession>
<gene>
    <name evidence="1" type="ORF">SDC9_75571</name>
</gene>
<evidence type="ECO:0000313" key="1">
    <source>
        <dbReference type="EMBL" id="MPM29032.1"/>
    </source>
</evidence>
<name>A0A644YK61_9ZZZZ</name>
<dbReference type="AlphaFoldDB" id="A0A644YK61"/>
<comment type="caution">
    <text evidence="1">The sequence shown here is derived from an EMBL/GenBank/DDBJ whole genome shotgun (WGS) entry which is preliminary data.</text>
</comment>
<reference evidence="1" key="1">
    <citation type="submission" date="2019-08" db="EMBL/GenBank/DDBJ databases">
        <authorList>
            <person name="Kucharzyk K."/>
            <person name="Murdoch R.W."/>
            <person name="Higgins S."/>
            <person name="Loffler F."/>
        </authorList>
    </citation>
    <scope>NUCLEOTIDE SEQUENCE</scope>
</reference>
<sequence length="158" mass="18304">MLLGDDIPTEEMQNSYDYGVEYSENAPEWAKQIFATVLSDPEMNQRALDIKNKFDGIVAAKASKENGQETEAVLGKPEELKPEDFPELLDNLKQGVRYVRKHNRFTSGVRRFGIDVMTNDTYPNFKFIRFKNEAERDDEFLNLLTVESTKEYPEPEKE</sequence>
<protein>
    <submittedName>
        <fullName evidence="1">Uncharacterized protein</fullName>
    </submittedName>
</protein>
<proteinExistence type="predicted"/>
<organism evidence="1">
    <name type="scientific">bioreactor metagenome</name>
    <dbReference type="NCBI Taxonomy" id="1076179"/>
    <lineage>
        <taxon>unclassified sequences</taxon>
        <taxon>metagenomes</taxon>
        <taxon>ecological metagenomes</taxon>
    </lineage>
</organism>
<dbReference type="EMBL" id="VSSQ01005407">
    <property type="protein sequence ID" value="MPM29032.1"/>
    <property type="molecule type" value="Genomic_DNA"/>
</dbReference>